<gene>
    <name evidence="2" type="ORF">FHX81_0658</name>
</gene>
<keyword evidence="1" id="KW-0472">Membrane</keyword>
<comment type="caution">
    <text evidence="2">The sequence shown here is derived from an EMBL/GenBank/DDBJ whole genome shotgun (WGS) entry which is preliminary data.</text>
</comment>
<feature type="transmembrane region" description="Helical" evidence="1">
    <location>
        <begin position="381"/>
        <end position="398"/>
    </location>
</feature>
<name>A0A543J6H3_9PSEU</name>
<reference evidence="2 3" key="1">
    <citation type="submission" date="2019-06" db="EMBL/GenBank/DDBJ databases">
        <title>Sequencing the genomes of 1000 actinobacteria strains.</title>
        <authorList>
            <person name="Klenk H.-P."/>
        </authorList>
    </citation>
    <scope>NUCLEOTIDE SEQUENCE [LARGE SCALE GENOMIC DNA]</scope>
    <source>
        <strain evidence="2 3">DSM 45456</strain>
    </source>
</reference>
<dbReference type="EMBL" id="VFPP01000001">
    <property type="protein sequence ID" value="TQM78392.1"/>
    <property type="molecule type" value="Genomic_DNA"/>
</dbReference>
<keyword evidence="1" id="KW-1133">Transmembrane helix</keyword>
<evidence type="ECO:0000313" key="3">
    <source>
        <dbReference type="Proteomes" id="UP000316628"/>
    </source>
</evidence>
<sequence length="404" mass="44502">MTRYPTPDEYMKAVQRPDCFVADELRGLELVAHPLYGVPMPAAGTSAVVFKAVADGEPQALRFFTRDDVSSSERYGALHEHFTSHGLENVVALPRWVDGGVRVNGRSWPVVRMQWVEGHTLNRHVDELVERRDTASLAALAVTWRDLVARIQRAEFAHGDLQHGNVLVSRDGDLRLVDFDCSWIARLSGALAPGETGHRNYQPEQRPWGRWMDTFSGLVIYLSLLALARDPTGWRTCYTGENLLLRREDFRPPFDTPAWAHLAVIGDPHVTEVAGRLKQCCTPGWVASSGLDDLLAPRFTPWWERTPVVVEPVPVPAPRPPVARPVVTREGNWWAAAEPSAPTAPVEQPARERPVPAGVLVVAAFVALLVFGLLADSEAGAALGVVVAALVASTVWWVRRRGAG</sequence>
<accession>A0A543J6H3</accession>
<keyword evidence="1" id="KW-0812">Transmembrane</keyword>
<evidence type="ECO:0008006" key="4">
    <source>
        <dbReference type="Google" id="ProtNLM"/>
    </source>
</evidence>
<dbReference type="Gene3D" id="1.10.510.10">
    <property type="entry name" value="Transferase(Phosphotransferase) domain 1"/>
    <property type="match status" value="1"/>
</dbReference>
<dbReference type="AlphaFoldDB" id="A0A543J6H3"/>
<evidence type="ECO:0000256" key="1">
    <source>
        <dbReference type="SAM" id="Phobius"/>
    </source>
</evidence>
<dbReference type="InterPro" id="IPR011009">
    <property type="entry name" value="Kinase-like_dom_sf"/>
</dbReference>
<proteinExistence type="predicted"/>
<dbReference type="OrthoDB" id="9795390at2"/>
<protein>
    <recommendedName>
        <fullName evidence="4">Protein kinase domain-containing protein</fullName>
    </recommendedName>
</protein>
<feature type="transmembrane region" description="Helical" evidence="1">
    <location>
        <begin position="355"/>
        <end position="375"/>
    </location>
</feature>
<dbReference type="RefSeq" id="WP_141975135.1">
    <property type="nucleotide sequence ID" value="NZ_VFPP01000001.1"/>
</dbReference>
<evidence type="ECO:0000313" key="2">
    <source>
        <dbReference type="EMBL" id="TQM78392.1"/>
    </source>
</evidence>
<organism evidence="2 3">
    <name type="scientific">Saccharothrix saharensis</name>
    <dbReference type="NCBI Taxonomy" id="571190"/>
    <lineage>
        <taxon>Bacteria</taxon>
        <taxon>Bacillati</taxon>
        <taxon>Actinomycetota</taxon>
        <taxon>Actinomycetes</taxon>
        <taxon>Pseudonocardiales</taxon>
        <taxon>Pseudonocardiaceae</taxon>
        <taxon>Saccharothrix</taxon>
    </lineage>
</organism>
<dbReference type="Proteomes" id="UP000316628">
    <property type="component" value="Unassembled WGS sequence"/>
</dbReference>
<keyword evidence="3" id="KW-1185">Reference proteome</keyword>
<dbReference type="SUPFAM" id="SSF56112">
    <property type="entry name" value="Protein kinase-like (PK-like)"/>
    <property type="match status" value="1"/>
</dbReference>